<dbReference type="GO" id="GO:0046872">
    <property type="term" value="F:metal ion binding"/>
    <property type="evidence" value="ECO:0007669"/>
    <property type="project" value="UniProtKB-KW"/>
</dbReference>
<dbReference type="FunFam" id="3.40.1360.10:FF:000006">
    <property type="entry name" value="Ribonuclease M5"/>
    <property type="match status" value="1"/>
</dbReference>
<dbReference type="Pfam" id="PF13331">
    <property type="entry name" value="DUF4093"/>
    <property type="match status" value="1"/>
</dbReference>
<evidence type="ECO:0000313" key="14">
    <source>
        <dbReference type="EMBL" id="MXQ72550.1"/>
    </source>
</evidence>
<dbReference type="SMART" id="SM00493">
    <property type="entry name" value="TOPRIM"/>
    <property type="match status" value="1"/>
</dbReference>
<keyword evidence="4 11" id="KW-0540">Nuclease</keyword>
<comment type="subcellular location">
    <subcellularLocation>
        <location evidence="11">Cytoplasm</location>
    </subcellularLocation>
</comment>
<comment type="caution">
    <text evidence="14">The sequence shown here is derived from an EMBL/GenBank/DDBJ whole genome shotgun (WGS) entry which is preliminary data.</text>
</comment>
<dbReference type="Pfam" id="PF01751">
    <property type="entry name" value="Toprim"/>
    <property type="match status" value="1"/>
</dbReference>
<evidence type="ECO:0000256" key="4">
    <source>
        <dbReference type="ARBA" id="ARBA00022722"/>
    </source>
</evidence>
<keyword evidence="8 11" id="KW-0378">Hydrolase</keyword>
<reference evidence="14 15" key="2">
    <citation type="submission" date="2020-01" db="EMBL/GenBank/DDBJ databases">
        <title>Clostridiaceae sp. nov. isolated from the gut of human by culturomics.</title>
        <authorList>
            <person name="Chang Y."/>
        </authorList>
    </citation>
    <scope>NUCLEOTIDE SEQUENCE [LARGE SCALE GENOMIC DNA]</scope>
    <source>
        <strain evidence="14 15">DONG20-135</strain>
    </source>
</reference>
<gene>
    <name evidence="11 14" type="primary">rnmV</name>
    <name evidence="14" type="ORF">GSF08_01150</name>
</gene>
<comment type="similarity">
    <text evidence="11">Belongs to the ribonuclease M5 family.</text>
</comment>
<dbReference type="EMBL" id="WUUQ01000001">
    <property type="protein sequence ID" value="MXQ72550.1"/>
    <property type="molecule type" value="Genomic_DNA"/>
</dbReference>
<dbReference type="GO" id="GO:0019843">
    <property type="term" value="F:rRNA binding"/>
    <property type="evidence" value="ECO:0007669"/>
    <property type="project" value="UniProtKB-KW"/>
</dbReference>
<keyword evidence="6 11" id="KW-0699">rRNA-binding</keyword>
<dbReference type="Gene3D" id="3.40.1360.10">
    <property type="match status" value="1"/>
</dbReference>
<evidence type="ECO:0000256" key="2">
    <source>
        <dbReference type="ARBA" id="ARBA00022517"/>
    </source>
</evidence>
<evidence type="ECO:0000256" key="7">
    <source>
        <dbReference type="ARBA" id="ARBA00022759"/>
    </source>
</evidence>
<dbReference type="PANTHER" id="PTHR39156:SF2">
    <property type="entry name" value="DNA PRIMASE (BACTERIAL TYPE) AND SMALL PRIMASE-LIKE PROTEINS"/>
    <property type="match status" value="1"/>
</dbReference>
<dbReference type="PROSITE" id="PS50880">
    <property type="entry name" value="TOPRIM"/>
    <property type="match status" value="1"/>
</dbReference>
<keyword evidence="10 11" id="KW-0694">RNA-binding</keyword>
<evidence type="ECO:0000256" key="11">
    <source>
        <dbReference type="HAMAP-Rule" id="MF_01469"/>
    </source>
</evidence>
<evidence type="ECO:0000256" key="6">
    <source>
        <dbReference type="ARBA" id="ARBA00022730"/>
    </source>
</evidence>
<dbReference type="GO" id="GO:0006364">
    <property type="term" value="P:rRNA processing"/>
    <property type="evidence" value="ECO:0007669"/>
    <property type="project" value="UniProtKB-UniRule"/>
</dbReference>
<dbReference type="EC" id="3.1.26.8" evidence="11 12"/>
<dbReference type="SUPFAM" id="SSF110455">
    <property type="entry name" value="Toprim domain"/>
    <property type="match status" value="1"/>
</dbReference>
<evidence type="ECO:0000256" key="12">
    <source>
        <dbReference type="NCBIfam" id="TIGR00334"/>
    </source>
</evidence>
<accession>A0A6N8U3M3</accession>
<dbReference type="Proteomes" id="UP000434036">
    <property type="component" value="Unassembled WGS sequence"/>
</dbReference>
<dbReference type="CDD" id="cd01027">
    <property type="entry name" value="TOPRIM_RNase_M5_like"/>
    <property type="match status" value="1"/>
</dbReference>
<dbReference type="RefSeq" id="WP_160624041.1">
    <property type="nucleotide sequence ID" value="NZ_WUUQ01000001.1"/>
</dbReference>
<feature type="domain" description="Toprim" evidence="13">
    <location>
        <begin position="4"/>
        <end position="91"/>
    </location>
</feature>
<evidence type="ECO:0000256" key="10">
    <source>
        <dbReference type="ARBA" id="ARBA00022884"/>
    </source>
</evidence>
<protein>
    <recommendedName>
        <fullName evidence="11 12">Ribonuclease M5</fullName>
        <ecNumber evidence="11 12">3.1.26.8</ecNumber>
    </recommendedName>
    <alternativeName>
        <fullName evidence="11">RNase M5</fullName>
    </alternativeName>
    <alternativeName>
        <fullName evidence="11">Ribosomal RNA terminal maturase M5</fullName>
    </alternativeName>
</protein>
<sequence length="178" mass="20383">MKIKEVLVVEGKHDSDTLKKYFDCDTIETNGTHVGREVLKLIEQAQKTRGVIVFTDPDAPGEQIRNNINQAIPGCYNAFIERKKARTAKKVGIEHASREDLIEALAHLMHYQELDMETFTMSDMMELGFIGKHDSAERRAKVAQWLYLGKPNAKTLKKRLNMLQLTRADVENYLKEHA</sequence>
<dbReference type="GO" id="GO:0043822">
    <property type="term" value="F:ribonuclease M5 activity"/>
    <property type="evidence" value="ECO:0007669"/>
    <property type="project" value="UniProtKB-UniRule"/>
</dbReference>
<evidence type="ECO:0000256" key="5">
    <source>
        <dbReference type="ARBA" id="ARBA00022723"/>
    </source>
</evidence>
<evidence type="ECO:0000256" key="1">
    <source>
        <dbReference type="ARBA" id="ARBA00022490"/>
    </source>
</evidence>
<evidence type="ECO:0000256" key="3">
    <source>
        <dbReference type="ARBA" id="ARBA00022552"/>
    </source>
</evidence>
<evidence type="ECO:0000259" key="13">
    <source>
        <dbReference type="PROSITE" id="PS50880"/>
    </source>
</evidence>
<keyword evidence="1 11" id="KW-0963">Cytoplasm</keyword>
<evidence type="ECO:0000256" key="8">
    <source>
        <dbReference type="ARBA" id="ARBA00022801"/>
    </source>
</evidence>
<dbReference type="GO" id="GO:0005737">
    <property type="term" value="C:cytoplasm"/>
    <property type="evidence" value="ECO:0007669"/>
    <property type="project" value="UniProtKB-SubCell"/>
</dbReference>
<evidence type="ECO:0000313" key="15">
    <source>
        <dbReference type="Proteomes" id="UP000434036"/>
    </source>
</evidence>
<dbReference type="PANTHER" id="PTHR39156">
    <property type="entry name" value="RIBONUCLEASE M5"/>
    <property type="match status" value="1"/>
</dbReference>
<dbReference type="InterPro" id="IPR025156">
    <property type="entry name" value="RNase_M5_C"/>
</dbReference>
<evidence type="ECO:0000256" key="9">
    <source>
        <dbReference type="ARBA" id="ARBA00022842"/>
    </source>
</evidence>
<keyword evidence="7 11" id="KW-0255">Endonuclease</keyword>
<name>A0A6N8U3M3_9FIRM</name>
<dbReference type="InterPro" id="IPR006171">
    <property type="entry name" value="TOPRIM_dom"/>
</dbReference>
<keyword evidence="5" id="KW-0479">Metal-binding</keyword>
<dbReference type="InterPro" id="IPR004466">
    <property type="entry name" value="RNase_M5"/>
</dbReference>
<reference evidence="14 15" key="1">
    <citation type="submission" date="2019-12" db="EMBL/GenBank/DDBJ databases">
        <authorList>
            <person name="Yang R."/>
        </authorList>
    </citation>
    <scope>NUCLEOTIDE SEQUENCE [LARGE SCALE GENOMIC DNA]</scope>
    <source>
        <strain evidence="14 15">DONG20-135</strain>
    </source>
</reference>
<keyword evidence="2 11" id="KW-0690">Ribosome biogenesis</keyword>
<organism evidence="14 15">
    <name type="scientific">Copranaerobaculum intestinale</name>
    <dbReference type="NCBI Taxonomy" id="2692629"/>
    <lineage>
        <taxon>Bacteria</taxon>
        <taxon>Bacillati</taxon>
        <taxon>Bacillota</taxon>
        <taxon>Erysipelotrichia</taxon>
        <taxon>Erysipelotrichales</taxon>
        <taxon>Erysipelotrichaceae</taxon>
        <taxon>Copranaerobaculum</taxon>
    </lineage>
</organism>
<dbReference type="HAMAP" id="MF_01469">
    <property type="entry name" value="RNase_M5"/>
    <property type="match status" value="1"/>
</dbReference>
<proteinExistence type="inferred from homology"/>
<dbReference type="NCBIfam" id="TIGR00334">
    <property type="entry name" value="5S_RNA_mat_M5"/>
    <property type="match status" value="1"/>
</dbReference>
<comment type="function">
    <text evidence="11">Required for correct processing of both the 5' and 3' ends of 5S rRNA precursor. Cleaves both sides of a double-stranded region yielding mature 5S rRNA in one step.</text>
</comment>
<comment type="catalytic activity">
    <reaction evidence="11">
        <text>Endonucleolytic cleavage of RNA, removing 21 and 42 nucleotides, respectively, from the 5'- and 3'-termini of a 5S-rRNA precursor.</text>
        <dbReference type="EC" id="3.1.26.8"/>
    </reaction>
</comment>
<dbReference type="InterPro" id="IPR034141">
    <property type="entry name" value="TOPRIM_RNase_M5-like"/>
</dbReference>
<dbReference type="AlphaFoldDB" id="A0A6N8U3M3"/>
<keyword evidence="15" id="KW-1185">Reference proteome</keyword>
<keyword evidence="3 11" id="KW-0698">rRNA processing</keyword>
<keyword evidence="9" id="KW-0460">Magnesium</keyword>